<name>A0A7R8UDB8_HERIL</name>
<keyword evidence="2" id="KW-1185">Reference proteome</keyword>
<accession>A0A7R8UDB8</accession>
<organism evidence="1 2">
    <name type="scientific">Hermetia illucens</name>
    <name type="common">Black soldier fly</name>
    <dbReference type="NCBI Taxonomy" id="343691"/>
    <lineage>
        <taxon>Eukaryota</taxon>
        <taxon>Metazoa</taxon>
        <taxon>Ecdysozoa</taxon>
        <taxon>Arthropoda</taxon>
        <taxon>Hexapoda</taxon>
        <taxon>Insecta</taxon>
        <taxon>Pterygota</taxon>
        <taxon>Neoptera</taxon>
        <taxon>Endopterygota</taxon>
        <taxon>Diptera</taxon>
        <taxon>Brachycera</taxon>
        <taxon>Stratiomyomorpha</taxon>
        <taxon>Stratiomyidae</taxon>
        <taxon>Hermetiinae</taxon>
        <taxon>Hermetia</taxon>
    </lineage>
</organism>
<protein>
    <submittedName>
        <fullName evidence="1">Uncharacterized protein</fullName>
    </submittedName>
</protein>
<dbReference type="EMBL" id="LR899009">
    <property type="protein sequence ID" value="CAD7078594.1"/>
    <property type="molecule type" value="Genomic_DNA"/>
</dbReference>
<proteinExistence type="predicted"/>
<gene>
    <name evidence="1" type="ORF">HERILL_LOCUS1852</name>
</gene>
<dbReference type="AlphaFoldDB" id="A0A7R8UDB8"/>
<evidence type="ECO:0000313" key="2">
    <source>
        <dbReference type="Proteomes" id="UP000594454"/>
    </source>
</evidence>
<dbReference type="OrthoDB" id="273089at2759"/>
<reference evidence="1 2" key="1">
    <citation type="submission" date="2020-11" db="EMBL/GenBank/DDBJ databases">
        <authorList>
            <person name="Wallbank WR R."/>
            <person name="Pardo Diaz C."/>
            <person name="Kozak K."/>
            <person name="Martin S."/>
            <person name="Jiggins C."/>
            <person name="Moest M."/>
            <person name="Warren A I."/>
            <person name="Generalovic N T."/>
            <person name="Byers J.R.P. K."/>
            <person name="Montejo-Kovacevich G."/>
            <person name="Yen C E."/>
        </authorList>
    </citation>
    <scope>NUCLEOTIDE SEQUENCE [LARGE SCALE GENOMIC DNA]</scope>
</reference>
<dbReference type="Proteomes" id="UP000594454">
    <property type="component" value="Chromosome 1"/>
</dbReference>
<evidence type="ECO:0000313" key="1">
    <source>
        <dbReference type="EMBL" id="CAD7078594.1"/>
    </source>
</evidence>
<sequence>MKDDDDDVVGCNTTKNSPLKAESIAPVLDDQLEKEDNEENLLLKSNSLTVVTINKLENMLECKIQIPDHSQPTVQQNESYSEIGLDIFQSSAACSKYDRCSRASASPPQFNGTFSIGSVGSLNCRICHCGEETER</sequence>
<dbReference type="InParanoid" id="A0A7R8UDB8"/>